<keyword evidence="2" id="KW-1133">Transmembrane helix</keyword>
<feature type="domain" description="YncI copper-binding" evidence="4">
    <location>
        <begin position="33"/>
        <end position="179"/>
    </location>
</feature>
<dbReference type="Gene3D" id="2.60.40.2230">
    <property type="entry name" value="Uncharacterised protein YcnI-like PF07987, DUF1775"/>
    <property type="match status" value="1"/>
</dbReference>
<dbReference type="InterPro" id="IPR038507">
    <property type="entry name" value="YcnI-like_sf"/>
</dbReference>
<evidence type="ECO:0000256" key="2">
    <source>
        <dbReference type="SAM" id="Phobius"/>
    </source>
</evidence>
<keyword evidence="3" id="KW-0732">Signal</keyword>
<accession>A0ABN2Y7D3</accession>
<evidence type="ECO:0000259" key="4">
    <source>
        <dbReference type="Pfam" id="PF07987"/>
    </source>
</evidence>
<dbReference type="Proteomes" id="UP001500575">
    <property type="component" value="Unassembled WGS sequence"/>
</dbReference>
<keyword evidence="6" id="KW-1185">Reference proteome</keyword>
<gene>
    <name evidence="5" type="ORF">GCM10009843_17710</name>
</gene>
<name>A0ABN2Y7D3_9ACTN</name>
<keyword evidence="2" id="KW-0812">Transmembrane</keyword>
<dbReference type="InterPro" id="IPR012533">
    <property type="entry name" value="YcnI-copper_dom"/>
</dbReference>
<evidence type="ECO:0000256" key="1">
    <source>
        <dbReference type="SAM" id="MobiDB-lite"/>
    </source>
</evidence>
<feature type="transmembrane region" description="Helical" evidence="2">
    <location>
        <begin position="211"/>
        <end position="232"/>
    </location>
</feature>
<feature type="region of interest" description="Disordered" evidence="1">
    <location>
        <begin position="164"/>
        <end position="207"/>
    </location>
</feature>
<reference evidence="5 6" key="1">
    <citation type="journal article" date="2019" name="Int. J. Syst. Evol. Microbiol.">
        <title>The Global Catalogue of Microorganisms (GCM) 10K type strain sequencing project: providing services to taxonomists for standard genome sequencing and annotation.</title>
        <authorList>
            <consortium name="The Broad Institute Genomics Platform"/>
            <consortium name="The Broad Institute Genome Sequencing Center for Infectious Disease"/>
            <person name="Wu L."/>
            <person name="Ma J."/>
        </authorList>
    </citation>
    <scope>NUCLEOTIDE SEQUENCE [LARGE SCALE GENOMIC DNA]</scope>
    <source>
        <strain evidence="5 6">JCM 16021</strain>
    </source>
</reference>
<dbReference type="Pfam" id="PF07987">
    <property type="entry name" value="DUF1775"/>
    <property type="match status" value="1"/>
</dbReference>
<evidence type="ECO:0000313" key="6">
    <source>
        <dbReference type="Proteomes" id="UP001500575"/>
    </source>
</evidence>
<sequence>MSLRHPRALARPAAVASAACLVVLALAAPASAHVTITPDTTAAGAFAVLTVSVPHGCDGSPTTSVAIQMPEEVNAVTPTRNALYEVEKEMQQLDPPVTDAHGNEITERVATVTYTTDEPLPEGYRDSFELSLQIPDAEGTTLVFPVVQTCEDGESAWIEVPADGQSEDDLELPAPGFTITPSEGDGHGDEAEGSADEPAATDTEDGDAGNLLAGAGLGAGIVGILLGGAALARGRRQS</sequence>
<organism evidence="5 6">
    <name type="scientific">Nocardioides bigeumensis</name>
    <dbReference type="NCBI Taxonomy" id="433657"/>
    <lineage>
        <taxon>Bacteria</taxon>
        <taxon>Bacillati</taxon>
        <taxon>Actinomycetota</taxon>
        <taxon>Actinomycetes</taxon>
        <taxon>Propionibacteriales</taxon>
        <taxon>Nocardioidaceae</taxon>
        <taxon>Nocardioides</taxon>
    </lineage>
</organism>
<evidence type="ECO:0000256" key="3">
    <source>
        <dbReference type="SAM" id="SignalP"/>
    </source>
</evidence>
<dbReference type="EMBL" id="BAAAQQ010000008">
    <property type="protein sequence ID" value="GAA2122505.1"/>
    <property type="molecule type" value="Genomic_DNA"/>
</dbReference>
<feature type="signal peptide" evidence="3">
    <location>
        <begin position="1"/>
        <end position="32"/>
    </location>
</feature>
<proteinExistence type="predicted"/>
<dbReference type="CDD" id="cd08545">
    <property type="entry name" value="YcnI_like"/>
    <property type="match status" value="1"/>
</dbReference>
<evidence type="ECO:0000313" key="5">
    <source>
        <dbReference type="EMBL" id="GAA2122505.1"/>
    </source>
</evidence>
<keyword evidence="2" id="KW-0472">Membrane</keyword>
<protein>
    <recommendedName>
        <fullName evidence="4">YncI copper-binding domain-containing protein</fullName>
    </recommendedName>
</protein>
<feature type="chain" id="PRO_5046962775" description="YncI copper-binding domain-containing protein" evidence="3">
    <location>
        <begin position="33"/>
        <end position="238"/>
    </location>
</feature>
<dbReference type="RefSeq" id="WP_344303325.1">
    <property type="nucleotide sequence ID" value="NZ_BAAAQQ010000008.1"/>
</dbReference>
<comment type="caution">
    <text evidence="5">The sequence shown here is derived from an EMBL/GenBank/DDBJ whole genome shotgun (WGS) entry which is preliminary data.</text>
</comment>